<keyword evidence="1" id="KW-0805">Transcription regulation</keyword>
<dbReference type="PANTHER" id="PTHR42756:SF1">
    <property type="entry name" value="TRANSCRIPTIONAL REPRESSOR OF EMRAB OPERON"/>
    <property type="match status" value="1"/>
</dbReference>
<dbReference type="EMBL" id="QUAM01000001">
    <property type="protein sequence ID" value="TPR16023.1"/>
    <property type="molecule type" value="Genomic_DNA"/>
</dbReference>
<gene>
    <name evidence="5" type="ORF">DY048_00760</name>
</gene>
<dbReference type="InterPro" id="IPR036388">
    <property type="entry name" value="WH-like_DNA-bd_sf"/>
</dbReference>
<dbReference type="SMART" id="SM00347">
    <property type="entry name" value="HTH_MARR"/>
    <property type="match status" value="1"/>
</dbReference>
<keyword evidence="2" id="KW-0238">DNA-binding</keyword>
<dbReference type="Gene3D" id="1.10.10.10">
    <property type="entry name" value="Winged helix-like DNA-binding domain superfamily/Winged helix DNA-binding domain"/>
    <property type="match status" value="1"/>
</dbReference>
<dbReference type="InterPro" id="IPR000835">
    <property type="entry name" value="HTH_MarR-typ"/>
</dbReference>
<evidence type="ECO:0000256" key="3">
    <source>
        <dbReference type="ARBA" id="ARBA00023163"/>
    </source>
</evidence>
<feature type="domain" description="HTH marR-type" evidence="4">
    <location>
        <begin position="2"/>
        <end position="136"/>
    </location>
</feature>
<sequence>MKENLGRLVKIASIQFVRHFDNMSRKYGLTSTQMSIIDFININKQKEIFQKDIEEEFYIQRSTASVLLKRMENKQLIKRIPSSMDARKKQVILTNKSLKLQSKINDFMNQNQKLINDNFSDNDLTELTKGLKKLIYIMEDKKYE</sequence>
<keyword evidence="6" id="KW-1185">Reference proteome</keyword>
<reference evidence="5 6" key="1">
    <citation type="submission" date="2018-08" db="EMBL/GenBank/DDBJ databases">
        <title>Comparative genomics of wild bee and flower associated Lactobacillus reveals potential adaptation to the bee host.</title>
        <authorList>
            <person name="Vuong H.Q."/>
            <person name="Mcfrederick Q.S."/>
        </authorList>
    </citation>
    <scope>NUCLEOTIDE SEQUENCE [LARGE SCALE GENOMIC DNA]</scope>
    <source>
        <strain evidence="5 6">HV_04</strain>
    </source>
</reference>
<dbReference type="Proteomes" id="UP000767392">
    <property type="component" value="Unassembled WGS sequence"/>
</dbReference>
<evidence type="ECO:0000256" key="1">
    <source>
        <dbReference type="ARBA" id="ARBA00023015"/>
    </source>
</evidence>
<dbReference type="PANTHER" id="PTHR42756">
    <property type="entry name" value="TRANSCRIPTIONAL REGULATOR, MARR"/>
    <property type="match status" value="1"/>
</dbReference>
<proteinExistence type="predicted"/>
<evidence type="ECO:0000259" key="4">
    <source>
        <dbReference type="PROSITE" id="PS50995"/>
    </source>
</evidence>
<evidence type="ECO:0000256" key="2">
    <source>
        <dbReference type="ARBA" id="ARBA00023125"/>
    </source>
</evidence>
<accession>A0ABY2YYW5</accession>
<comment type="caution">
    <text evidence="5">The sequence shown here is derived from an EMBL/GenBank/DDBJ whole genome shotgun (WGS) entry which is preliminary data.</text>
</comment>
<name>A0ABY2YYW5_9LACO</name>
<dbReference type="PROSITE" id="PS50995">
    <property type="entry name" value="HTH_MARR_2"/>
    <property type="match status" value="1"/>
</dbReference>
<organism evidence="5 6">
    <name type="scientific">Apilactobacillus timberlakei</name>
    <dbReference type="NCBI Taxonomy" id="2008380"/>
    <lineage>
        <taxon>Bacteria</taxon>
        <taxon>Bacillati</taxon>
        <taxon>Bacillota</taxon>
        <taxon>Bacilli</taxon>
        <taxon>Lactobacillales</taxon>
        <taxon>Lactobacillaceae</taxon>
        <taxon>Apilactobacillus</taxon>
    </lineage>
</organism>
<dbReference type="Pfam" id="PF12802">
    <property type="entry name" value="MarR_2"/>
    <property type="match status" value="1"/>
</dbReference>
<evidence type="ECO:0000313" key="5">
    <source>
        <dbReference type="EMBL" id="TPR16023.1"/>
    </source>
</evidence>
<protein>
    <submittedName>
        <fullName evidence="5">MarR family transcriptional regulator</fullName>
    </submittedName>
</protein>
<evidence type="ECO:0000313" key="6">
    <source>
        <dbReference type="Proteomes" id="UP000767392"/>
    </source>
</evidence>
<keyword evidence="3" id="KW-0804">Transcription</keyword>
<dbReference type="SUPFAM" id="SSF46785">
    <property type="entry name" value="Winged helix' DNA-binding domain"/>
    <property type="match status" value="1"/>
</dbReference>
<dbReference type="InterPro" id="IPR036390">
    <property type="entry name" value="WH_DNA-bd_sf"/>
</dbReference>
<dbReference type="RefSeq" id="WP_105987284.1">
    <property type="nucleotide sequence ID" value="NZ_POST01000001.1"/>
</dbReference>